<protein>
    <submittedName>
        <fullName evidence="1">Nucleotidyltransferase</fullName>
    </submittedName>
</protein>
<dbReference type="Pfam" id="PF08780">
    <property type="entry name" value="NTase_sub_bind"/>
    <property type="match status" value="1"/>
</dbReference>
<keyword evidence="2" id="KW-1185">Reference proteome</keyword>
<accession>A0ABR5SHU3</accession>
<dbReference type="InterPro" id="IPR010235">
    <property type="entry name" value="HepT"/>
</dbReference>
<dbReference type="SUPFAM" id="SSF81593">
    <property type="entry name" value="Nucleotidyltransferase substrate binding subunit/domain"/>
    <property type="match status" value="1"/>
</dbReference>
<reference evidence="1 2" key="1">
    <citation type="submission" date="2015-11" db="EMBL/GenBank/DDBJ databases">
        <authorList>
            <person name="Lin W."/>
        </authorList>
    </citation>
    <scope>NUCLEOTIDE SEQUENCE [LARGE SCALE GENOMIC DNA]</scope>
    <source>
        <strain evidence="1 2">HCH-1</strain>
    </source>
</reference>
<proteinExistence type="predicted"/>
<sequence>MLGDSVTLRTDHLARCIGTLEASYTMLCSTVPDTVEYEVYRNAVVKGFELTLETSVKLLRKALRAYAMPRDVDSWTFKDTLRHASKHGLLTVDSVERWFRYRDNRNNTAHDYGVGFAEGTLALLPGFIIDAGSLEAGLRERFYNAGD</sequence>
<evidence type="ECO:0000313" key="2">
    <source>
        <dbReference type="Proteomes" id="UP000060487"/>
    </source>
</evidence>
<dbReference type="Gene3D" id="1.20.120.330">
    <property type="entry name" value="Nucleotidyltransferases domain 2"/>
    <property type="match status" value="1"/>
</dbReference>
<gene>
    <name evidence="1" type="ORF">ASN18_0706</name>
</gene>
<name>A0ABR5SHU3_9BACT</name>
<evidence type="ECO:0000313" key="1">
    <source>
        <dbReference type="EMBL" id="KWT91804.1"/>
    </source>
</evidence>
<dbReference type="EMBL" id="LNQR01000028">
    <property type="protein sequence ID" value="KWT91804.1"/>
    <property type="molecule type" value="Genomic_DNA"/>
</dbReference>
<comment type="caution">
    <text evidence="1">The sequence shown here is derived from an EMBL/GenBank/DDBJ whole genome shotgun (WGS) entry which is preliminary data.</text>
</comment>
<dbReference type="Proteomes" id="UP000060487">
    <property type="component" value="Unassembled WGS sequence"/>
</dbReference>
<organism evidence="1 2">
    <name type="scientific">Candidatus Magnetominusculus xianensis</name>
    <dbReference type="NCBI Taxonomy" id="1748249"/>
    <lineage>
        <taxon>Bacteria</taxon>
        <taxon>Pseudomonadati</taxon>
        <taxon>Nitrospirota</taxon>
        <taxon>Nitrospiria</taxon>
        <taxon>Nitrospirales</taxon>
        <taxon>Nitrospiraceae</taxon>
        <taxon>Candidatus Magnetominusculus</taxon>
    </lineage>
</organism>